<dbReference type="AlphaFoldDB" id="A0A6A5ZZN4"/>
<organism evidence="3 4">
    <name type="scientific">Dothidotthia symphoricarpi CBS 119687</name>
    <dbReference type="NCBI Taxonomy" id="1392245"/>
    <lineage>
        <taxon>Eukaryota</taxon>
        <taxon>Fungi</taxon>
        <taxon>Dikarya</taxon>
        <taxon>Ascomycota</taxon>
        <taxon>Pezizomycotina</taxon>
        <taxon>Dothideomycetes</taxon>
        <taxon>Pleosporomycetidae</taxon>
        <taxon>Pleosporales</taxon>
        <taxon>Dothidotthiaceae</taxon>
        <taxon>Dothidotthia</taxon>
    </lineage>
</organism>
<dbReference type="InterPro" id="IPR010730">
    <property type="entry name" value="HET"/>
</dbReference>
<reference evidence="3" key="1">
    <citation type="journal article" date="2020" name="Stud. Mycol.">
        <title>101 Dothideomycetes genomes: a test case for predicting lifestyles and emergence of pathogens.</title>
        <authorList>
            <person name="Haridas S."/>
            <person name="Albert R."/>
            <person name="Binder M."/>
            <person name="Bloem J."/>
            <person name="Labutti K."/>
            <person name="Salamov A."/>
            <person name="Andreopoulos B."/>
            <person name="Baker S."/>
            <person name="Barry K."/>
            <person name="Bills G."/>
            <person name="Bluhm B."/>
            <person name="Cannon C."/>
            <person name="Castanera R."/>
            <person name="Culley D."/>
            <person name="Daum C."/>
            <person name="Ezra D."/>
            <person name="Gonzalez J."/>
            <person name="Henrissat B."/>
            <person name="Kuo A."/>
            <person name="Liang C."/>
            <person name="Lipzen A."/>
            <person name="Lutzoni F."/>
            <person name="Magnuson J."/>
            <person name="Mondo S."/>
            <person name="Nolan M."/>
            <person name="Ohm R."/>
            <person name="Pangilinan J."/>
            <person name="Park H.-J."/>
            <person name="Ramirez L."/>
            <person name="Alfaro M."/>
            <person name="Sun H."/>
            <person name="Tritt A."/>
            <person name="Yoshinaga Y."/>
            <person name="Zwiers L.-H."/>
            <person name="Turgeon B."/>
            <person name="Goodwin S."/>
            <person name="Spatafora J."/>
            <person name="Crous P."/>
            <person name="Grigoriev I."/>
        </authorList>
    </citation>
    <scope>NUCLEOTIDE SEQUENCE</scope>
    <source>
        <strain evidence="3">CBS 119687</strain>
    </source>
</reference>
<dbReference type="GeneID" id="54404789"/>
<dbReference type="InterPro" id="IPR052895">
    <property type="entry name" value="HetReg/Transcr_Mod"/>
</dbReference>
<name>A0A6A5ZZN4_9PLEO</name>
<evidence type="ECO:0000313" key="4">
    <source>
        <dbReference type="Proteomes" id="UP000799771"/>
    </source>
</evidence>
<evidence type="ECO:0000313" key="3">
    <source>
        <dbReference type="EMBL" id="KAF2125010.1"/>
    </source>
</evidence>
<dbReference type="EMBL" id="ML977517">
    <property type="protein sequence ID" value="KAF2125010.1"/>
    <property type="molecule type" value="Genomic_DNA"/>
</dbReference>
<dbReference type="PANTHER" id="PTHR24148:SF82">
    <property type="entry name" value="HETEROKARYON INCOMPATIBILITY DOMAIN-CONTAINING PROTEIN"/>
    <property type="match status" value="1"/>
</dbReference>
<dbReference type="PANTHER" id="PTHR24148">
    <property type="entry name" value="ANKYRIN REPEAT DOMAIN-CONTAINING PROTEIN 39 HOMOLOG-RELATED"/>
    <property type="match status" value="1"/>
</dbReference>
<feature type="non-terminal residue" evidence="3">
    <location>
        <position position="385"/>
    </location>
</feature>
<gene>
    <name evidence="3" type="ORF">P153DRAFT_300916</name>
</gene>
<sequence>MVVNRKHSLRRRKGQFASFEVSGDETRRGQSGSSLETEDDFVSSTRGLRREVLPRSLSGLSGFVAGSIGAATEAPAELYLGRNVQNAVNAPDGSAAQCTSPYKPLDLNEIRLIEILPGILEDSIELIIRTVDLGTQPQYEALSYVWKPQDGSIDPTRIPKSVTIKSLNGVAIPISANLDVALRHLRNEHHARTLWIDAICINQEDSTERNQQVSLMGKIYSLAKQVLVWLGPSSAGWNDSDFAMDTIASGDLRENDLTKLLHGLENLLSRDWFTRVWTVQELVLAHHDPVIICGSRSLNWTIFLSAIGLVRDRIVGLQSTHSVSYPAAFQYLQYETIIKSDYWRMSRQSRAGVLTEFPKQLRHTIYLQASDSRDRVFGLLGISVF</sequence>
<feature type="region of interest" description="Disordered" evidence="1">
    <location>
        <begin position="1"/>
        <end position="42"/>
    </location>
</feature>
<proteinExistence type="predicted"/>
<evidence type="ECO:0000256" key="1">
    <source>
        <dbReference type="SAM" id="MobiDB-lite"/>
    </source>
</evidence>
<dbReference type="Proteomes" id="UP000799771">
    <property type="component" value="Unassembled WGS sequence"/>
</dbReference>
<accession>A0A6A5ZZN4</accession>
<evidence type="ECO:0000259" key="2">
    <source>
        <dbReference type="Pfam" id="PF06985"/>
    </source>
</evidence>
<dbReference type="RefSeq" id="XP_033519403.1">
    <property type="nucleotide sequence ID" value="XM_033664357.1"/>
</dbReference>
<feature type="compositionally biased region" description="Basic residues" evidence="1">
    <location>
        <begin position="1"/>
        <end position="14"/>
    </location>
</feature>
<dbReference type="Pfam" id="PF06985">
    <property type="entry name" value="HET"/>
    <property type="match status" value="1"/>
</dbReference>
<protein>
    <submittedName>
        <fullName evidence="3">HET-domain-containing protein</fullName>
    </submittedName>
</protein>
<feature type="domain" description="Heterokaryon incompatibility" evidence="2">
    <location>
        <begin position="139"/>
        <end position="281"/>
    </location>
</feature>
<dbReference type="OrthoDB" id="3553147at2759"/>
<keyword evidence="4" id="KW-1185">Reference proteome</keyword>